<reference evidence="1" key="1">
    <citation type="submission" date="2014-09" db="EMBL/GenBank/DDBJ databases">
        <authorList>
            <person name="Magalhaes I.L.F."/>
            <person name="Oliveira U."/>
            <person name="Santos F.R."/>
            <person name="Vidigal T.H.D.A."/>
            <person name="Brescovit A.D."/>
            <person name="Santos A.J."/>
        </authorList>
    </citation>
    <scope>NUCLEOTIDE SEQUENCE</scope>
    <source>
        <tissue evidence="1">Shoot tissue taken approximately 20 cm above the soil surface</tissue>
    </source>
</reference>
<protein>
    <submittedName>
        <fullName evidence="1">Uncharacterized protein</fullName>
    </submittedName>
</protein>
<sequence length="23" mass="2618">MLLLLALSLIYTGWEGKGRWPSL</sequence>
<name>A0A0A9CH47_ARUDO</name>
<reference evidence="1" key="2">
    <citation type="journal article" date="2015" name="Data Brief">
        <title>Shoot transcriptome of the giant reed, Arundo donax.</title>
        <authorList>
            <person name="Barrero R.A."/>
            <person name="Guerrero F.D."/>
            <person name="Moolhuijzen P."/>
            <person name="Goolsby J.A."/>
            <person name="Tidwell J."/>
            <person name="Bellgard S.E."/>
            <person name="Bellgard M.I."/>
        </authorList>
    </citation>
    <scope>NUCLEOTIDE SEQUENCE</scope>
    <source>
        <tissue evidence="1">Shoot tissue taken approximately 20 cm above the soil surface</tissue>
    </source>
</reference>
<organism evidence="1">
    <name type="scientific">Arundo donax</name>
    <name type="common">Giant reed</name>
    <name type="synonym">Donax arundinaceus</name>
    <dbReference type="NCBI Taxonomy" id="35708"/>
    <lineage>
        <taxon>Eukaryota</taxon>
        <taxon>Viridiplantae</taxon>
        <taxon>Streptophyta</taxon>
        <taxon>Embryophyta</taxon>
        <taxon>Tracheophyta</taxon>
        <taxon>Spermatophyta</taxon>
        <taxon>Magnoliopsida</taxon>
        <taxon>Liliopsida</taxon>
        <taxon>Poales</taxon>
        <taxon>Poaceae</taxon>
        <taxon>PACMAD clade</taxon>
        <taxon>Arundinoideae</taxon>
        <taxon>Arundineae</taxon>
        <taxon>Arundo</taxon>
    </lineage>
</organism>
<accession>A0A0A9CH47</accession>
<dbReference type="AlphaFoldDB" id="A0A0A9CH47"/>
<proteinExistence type="predicted"/>
<evidence type="ECO:0000313" key="1">
    <source>
        <dbReference type="EMBL" id="JAD72700.1"/>
    </source>
</evidence>
<dbReference type="EMBL" id="GBRH01225195">
    <property type="protein sequence ID" value="JAD72700.1"/>
    <property type="molecule type" value="Transcribed_RNA"/>
</dbReference>